<evidence type="ECO:0000256" key="4">
    <source>
        <dbReference type="ARBA" id="ARBA00022701"/>
    </source>
</evidence>
<evidence type="ECO:0000313" key="11">
    <source>
        <dbReference type="EMBL" id="KIJ37388.1"/>
    </source>
</evidence>
<evidence type="ECO:0000256" key="6">
    <source>
        <dbReference type="ARBA" id="ARBA00022840"/>
    </source>
</evidence>
<dbReference type="AlphaFoldDB" id="A0A0C9U3G9"/>
<dbReference type="Pfam" id="PF05783">
    <property type="entry name" value="DLIC"/>
    <property type="match status" value="3"/>
</dbReference>
<evidence type="ECO:0000256" key="7">
    <source>
        <dbReference type="ARBA" id="ARBA00023017"/>
    </source>
</evidence>
<evidence type="ECO:0000256" key="5">
    <source>
        <dbReference type="ARBA" id="ARBA00022741"/>
    </source>
</evidence>
<evidence type="ECO:0000256" key="9">
    <source>
        <dbReference type="ARBA" id="ARBA00023212"/>
    </source>
</evidence>
<evidence type="ECO:0000256" key="8">
    <source>
        <dbReference type="ARBA" id="ARBA00023175"/>
    </source>
</evidence>
<dbReference type="Proteomes" id="UP000054279">
    <property type="component" value="Unassembled WGS sequence"/>
</dbReference>
<feature type="region of interest" description="Disordered" evidence="10">
    <location>
        <begin position="284"/>
        <end position="389"/>
    </location>
</feature>
<protein>
    <recommendedName>
        <fullName evidence="13">Dynein light intermediate chain</fullName>
    </recommendedName>
</protein>
<dbReference type="EMBL" id="KN837169">
    <property type="protein sequence ID" value="KIJ37388.1"/>
    <property type="molecule type" value="Genomic_DNA"/>
</dbReference>
<feature type="compositionally biased region" description="Low complexity" evidence="10">
    <location>
        <begin position="363"/>
        <end position="374"/>
    </location>
</feature>
<dbReference type="GO" id="GO:0035974">
    <property type="term" value="C:meiotic spindle pole body"/>
    <property type="evidence" value="ECO:0007669"/>
    <property type="project" value="TreeGrafter"/>
</dbReference>
<dbReference type="InterPro" id="IPR022780">
    <property type="entry name" value="Dynein_light_int_chain"/>
</dbReference>
<dbReference type="PANTHER" id="PTHR12688">
    <property type="entry name" value="DYNEIN LIGHT INTERMEDIATE CHAIN"/>
    <property type="match status" value="1"/>
</dbReference>
<dbReference type="OrthoDB" id="27603at2759"/>
<sequence>MSTTVEVETEPVENLWSSILDSVSSTRSIPSKQVLILGIPIVVVCTKADLIDEGRDIIGAAGGMGGMVKGKGGEWEERTDGVMQVLRTICLKYGAALFYTTQQPQTLSILRQYILHLLFAPPAPSVAFGSVDPPAPARNPFPFPHRPNILDRDRVVVPAGWDSWGKIAVLRDGFDAKSWGEAWEHDLENEADDGSVGAKEMFPALVGGDQGVKPTPLPPLISPMPEQQFLAVHYEANAKSSDRDPRQTFRTPTDPSNLTGAGVVGPLGSSSFSLPTVERALVEMEGGGISDRGEREPRRGNATRRDPVRPTTLSSSGTSSTHAHTRPLASPGIPGSQATDGKSQHEVLQNFFQSLLSSRDRGSSSSSAAANSGNVATSPVSQSEGKNSS</sequence>
<feature type="compositionally biased region" description="Polar residues" evidence="10">
    <location>
        <begin position="248"/>
        <end position="259"/>
    </location>
</feature>
<keyword evidence="4" id="KW-0493">Microtubule</keyword>
<feature type="compositionally biased region" description="Low complexity" evidence="10">
    <location>
        <begin position="311"/>
        <end position="322"/>
    </location>
</feature>
<evidence type="ECO:0000256" key="10">
    <source>
        <dbReference type="SAM" id="MobiDB-lite"/>
    </source>
</evidence>
<accession>A0A0C9U3G9</accession>
<evidence type="ECO:0000313" key="12">
    <source>
        <dbReference type="Proteomes" id="UP000054279"/>
    </source>
</evidence>
<dbReference type="GO" id="GO:0045504">
    <property type="term" value="F:dynein heavy chain binding"/>
    <property type="evidence" value="ECO:0007669"/>
    <property type="project" value="TreeGrafter"/>
</dbReference>
<name>A0A0C9U3G9_SPHS4</name>
<evidence type="ECO:0008006" key="13">
    <source>
        <dbReference type="Google" id="ProtNLM"/>
    </source>
</evidence>
<dbReference type="GO" id="GO:0005874">
    <property type="term" value="C:microtubule"/>
    <property type="evidence" value="ECO:0007669"/>
    <property type="project" value="UniProtKB-KW"/>
</dbReference>
<dbReference type="InterPro" id="IPR008467">
    <property type="entry name" value="Dynein1_light_intermed_chain"/>
</dbReference>
<dbReference type="GO" id="GO:0005524">
    <property type="term" value="F:ATP binding"/>
    <property type="evidence" value="ECO:0007669"/>
    <property type="project" value="UniProtKB-KW"/>
</dbReference>
<keyword evidence="7" id="KW-0243">Dynein</keyword>
<reference evidence="11 12" key="1">
    <citation type="submission" date="2014-06" db="EMBL/GenBank/DDBJ databases">
        <title>Evolutionary Origins and Diversification of the Mycorrhizal Mutualists.</title>
        <authorList>
            <consortium name="DOE Joint Genome Institute"/>
            <consortium name="Mycorrhizal Genomics Consortium"/>
            <person name="Kohler A."/>
            <person name="Kuo A."/>
            <person name="Nagy L.G."/>
            <person name="Floudas D."/>
            <person name="Copeland A."/>
            <person name="Barry K.W."/>
            <person name="Cichocki N."/>
            <person name="Veneault-Fourrey C."/>
            <person name="LaButti K."/>
            <person name="Lindquist E.A."/>
            <person name="Lipzen A."/>
            <person name="Lundell T."/>
            <person name="Morin E."/>
            <person name="Murat C."/>
            <person name="Riley R."/>
            <person name="Ohm R."/>
            <person name="Sun H."/>
            <person name="Tunlid A."/>
            <person name="Henrissat B."/>
            <person name="Grigoriev I.V."/>
            <person name="Hibbett D.S."/>
            <person name="Martin F."/>
        </authorList>
    </citation>
    <scope>NUCLEOTIDE SEQUENCE [LARGE SCALE GENOMIC DNA]</scope>
    <source>
        <strain evidence="11 12">SS14</strain>
    </source>
</reference>
<feature type="region of interest" description="Disordered" evidence="10">
    <location>
        <begin position="237"/>
        <end position="270"/>
    </location>
</feature>
<proteinExistence type="predicted"/>
<gene>
    <name evidence="11" type="ORF">M422DRAFT_33726</name>
</gene>
<keyword evidence="5" id="KW-0547">Nucleotide-binding</keyword>
<evidence type="ECO:0000256" key="1">
    <source>
        <dbReference type="ARBA" id="ARBA00004245"/>
    </source>
</evidence>
<dbReference type="GO" id="GO:0005868">
    <property type="term" value="C:cytoplasmic dynein complex"/>
    <property type="evidence" value="ECO:0007669"/>
    <property type="project" value="InterPro"/>
</dbReference>
<keyword evidence="12" id="KW-1185">Reference proteome</keyword>
<dbReference type="HOGENOM" id="CLU_710122_0_0_1"/>
<keyword evidence="3" id="KW-0963">Cytoplasm</keyword>
<dbReference type="PANTHER" id="PTHR12688:SF0">
    <property type="entry name" value="DYNEIN LIGHT INTERMEDIATE CHAIN"/>
    <property type="match status" value="1"/>
</dbReference>
<evidence type="ECO:0000256" key="2">
    <source>
        <dbReference type="ARBA" id="ARBA00022448"/>
    </source>
</evidence>
<feature type="compositionally biased region" description="Polar residues" evidence="10">
    <location>
        <begin position="336"/>
        <end position="353"/>
    </location>
</feature>
<keyword evidence="8" id="KW-0505">Motor protein</keyword>
<organism evidence="11 12">
    <name type="scientific">Sphaerobolus stellatus (strain SS14)</name>
    <dbReference type="NCBI Taxonomy" id="990650"/>
    <lineage>
        <taxon>Eukaryota</taxon>
        <taxon>Fungi</taxon>
        <taxon>Dikarya</taxon>
        <taxon>Basidiomycota</taxon>
        <taxon>Agaricomycotina</taxon>
        <taxon>Agaricomycetes</taxon>
        <taxon>Phallomycetidae</taxon>
        <taxon>Geastrales</taxon>
        <taxon>Sphaerobolaceae</taxon>
        <taxon>Sphaerobolus</taxon>
    </lineage>
</organism>
<keyword evidence="6" id="KW-0067">ATP-binding</keyword>
<feature type="compositionally biased region" description="Polar residues" evidence="10">
    <location>
        <begin position="375"/>
        <end position="389"/>
    </location>
</feature>
<dbReference type="GO" id="GO:0000226">
    <property type="term" value="P:microtubule cytoskeleton organization"/>
    <property type="evidence" value="ECO:0007669"/>
    <property type="project" value="TreeGrafter"/>
</dbReference>
<evidence type="ECO:0000256" key="3">
    <source>
        <dbReference type="ARBA" id="ARBA00022490"/>
    </source>
</evidence>
<dbReference type="GO" id="GO:0007018">
    <property type="term" value="P:microtubule-based movement"/>
    <property type="evidence" value="ECO:0007669"/>
    <property type="project" value="InterPro"/>
</dbReference>
<feature type="compositionally biased region" description="Basic and acidic residues" evidence="10">
    <location>
        <begin position="291"/>
        <end position="308"/>
    </location>
</feature>
<keyword evidence="9" id="KW-0206">Cytoskeleton</keyword>
<keyword evidence="2" id="KW-0813">Transport</keyword>
<comment type="subcellular location">
    <subcellularLocation>
        <location evidence="1">Cytoplasm</location>
        <location evidence="1">Cytoskeleton</location>
    </subcellularLocation>
</comment>